<comment type="caution">
    <text evidence="2">The sequence shown here is derived from an EMBL/GenBank/DDBJ whole genome shotgun (WGS) entry which is preliminary data.</text>
</comment>
<dbReference type="InterPro" id="IPR016040">
    <property type="entry name" value="NAD(P)-bd_dom"/>
</dbReference>
<dbReference type="InterPro" id="IPR051783">
    <property type="entry name" value="NAD(P)-dependent_oxidoreduct"/>
</dbReference>
<sequence length="306" mass="35204">MKKVLVLGASGNMGAALVKEFCNRGIEVKAFARNKEKLERLFNNEERVEIVQGDLFNQTDLLHAAQDVDLIVHSVNIPYQEWKKLPVLMDNVIQTVKKYNIKFAYVDNIYAYGRSVGKKMTEDMPKNPHTKKGKIRLQLENMIKNSGIKYTIAHFPDFYGPNAANTLLYTTINAVINNKKAMFIGNPKLAREYIYLPDGAKAFVNLVLNEKAYGQEWNIPSYGPITGEEIIQMIREFTGYDKKISIVTKRMVQMVGLFNPFMREFSEMFYLIDEPVILSGEKYEREIGPLPKTSYYDGLREIFQIK</sequence>
<gene>
    <name evidence="2" type="ORF">HNR36_001359</name>
</gene>
<organism evidence="2 3">
    <name type="scientific">Ureibacillus thermosphaericus</name>
    <dbReference type="NCBI Taxonomy" id="51173"/>
    <lineage>
        <taxon>Bacteria</taxon>
        <taxon>Bacillati</taxon>
        <taxon>Bacillota</taxon>
        <taxon>Bacilli</taxon>
        <taxon>Bacillales</taxon>
        <taxon>Caryophanaceae</taxon>
        <taxon>Ureibacillus</taxon>
    </lineage>
</organism>
<dbReference type="InterPro" id="IPR036291">
    <property type="entry name" value="NAD(P)-bd_dom_sf"/>
</dbReference>
<protein>
    <submittedName>
        <fullName evidence="2">Nucleoside-diphosphate-sugar epimerase</fullName>
    </submittedName>
</protein>
<dbReference type="SUPFAM" id="SSF51735">
    <property type="entry name" value="NAD(P)-binding Rossmann-fold domains"/>
    <property type="match status" value="1"/>
</dbReference>
<name>A0A840PSL0_URETH</name>
<dbReference type="Proteomes" id="UP000557217">
    <property type="component" value="Unassembled WGS sequence"/>
</dbReference>
<dbReference type="PANTHER" id="PTHR48079:SF6">
    <property type="entry name" value="NAD(P)-BINDING DOMAIN-CONTAINING PROTEIN-RELATED"/>
    <property type="match status" value="1"/>
</dbReference>
<dbReference type="Pfam" id="PF13460">
    <property type="entry name" value="NAD_binding_10"/>
    <property type="match status" value="1"/>
</dbReference>
<dbReference type="RefSeq" id="WP_016837473.1">
    <property type="nucleotide sequence ID" value="NZ_JAAXPW010000004.1"/>
</dbReference>
<evidence type="ECO:0000313" key="2">
    <source>
        <dbReference type="EMBL" id="MBB5148973.1"/>
    </source>
</evidence>
<dbReference type="EMBL" id="JACHGZ010000012">
    <property type="protein sequence ID" value="MBB5148973.1"/>
    <property type="molecule type" value="Genomic_DNA"/>
</dbReference>
<feature type="domain" description="NAD(P)-binding" evidence="1">
    <location>
        <begin position="8"/>
        <end position="157"/>
    </location>
</feature>
<keyword evidence="3" id="KW-1185">Reference proteome</keyword>
<dbReference type="PANTHER" id="PTHR48079">
    <property type="entry name" value="PROTEIN YEEZ"/>
    <property type="match status" value="1"/>
</dbReference>
<dbReference type="Gene3D" id="3.40.50.720">
    <property type="entry name" value="NAD(P)-binding Rossmann-like Domain"/>
    <property type="match status" value="1"/>
</dbReference>
<dbReference type="GO" id="GO:0004029">
    <property type="term" value="F:aldehyde dehydrogenase (NAD+) activity"/>
    <property type="evidence" value="ECO:0007669"/>
    <property type="project" value="TreeGrafter"/>
</dbReference>
<reference evidence="2 3" key="1">
    <citation type="submission" date="2020-08" db="EMBL/GenBank/DDBJ databases">
        <title>Genomic Encyclopedia of Type Strains, Phase IV (KMG-IV): sequencing the most valuable type-strain genomes for metagenomic binning, comparative biology and taxonomic classification.</title>
        <authorList>
            <person name="Goeker M."/>
        </authorList>
    </citation>
    <scope>NUCLEOTIDE SEQUENCE [LARGE SCALE GENOMIC DNA]</scope>
    <source>
        <strain evidence="2 3">DSM 10633</strain>
    </source>
</reference>
<evidence type="ECO:0000313" key="3">
    <source>
        <dbReference type="Proteomes" id="UP000557217"/>
    </source>
</evidence>
<dbReference type="AlphaFoldDB" id="A0A840PSL0"/>
<dbReference type="GO" id="GO:0005737">
    <property type="term" value="C:cytoplasm"/>
    <property type="evidence" value="ECO:0007669"/>
    <property type="project" value="TreeGrafter"/>
</dbReference>
<evidence type="ECO:0000259" key="1">
    <source>
        <dbReference type="Pfam" id="PF13460"/>
    </source>
</evidence>
<proteinExistence type="predicted"/>
<accession>A0A840PSL0</accession>